<dbReference type="PROSITE" id="PS51257">
    <property type="entry name" value="PROKAR_LIPOPROTEIN"/>
    <property type="match status" value="1"/>
</dbReference>
<reference evidence="1 2" key="1">
    <citation type="journal article" date="2023" name="ISME J.">
        <title>Cultivation and genomic characterization of novel and ubiquitous marine nitrite-oxidizing bacteria from the Nitrospirales.</title>
        <authorList>
            <person name="Mueller A.J."/>
            <person name="Daebeler A."/>
            <person name="Herbold C.W."/>
            <person name="Kirkegaard R.H."/>
            <person name="Daims H."/>
        </authorList>
    </citation>
    <scope>NUCLEOTIDE SEQUENCE [LARGE SCALE GENOMIC DNA]</scope>
    <source>
        <strain evidence="1 2">EB</strain>
    </source>
</reference>
<dbReference type="Gene3D" id="3.10.129.140">
    <property type="entry name" value="Helicobacter TNF-alpha-Inducing protein"/>
    <property type="match status" value="1"/>
</dbReference>
<comment type="caution">
    <text evidence="1">The sequence shown here is derived from an EMBL/GenBank/DDBJ whole genome shotgun (WGS) entry which is preliminary data.</text>
</comment>
<evidence type="ECO:0000313" key="2">
    <source>
        <dbReference type="Proteomes" id="UP001250932"/>
    </source>
</evidence>
<evidence type="ECO:0008006" key="3">
    <source>
        <dbReference type="Google" id="ProtNLM"/>
    </source>
</evidence>
<dbReference type="RefSeq" id="WP_313834562.1">
    <property type="nucleotide sequence ID" value="NZ_JAQOUE010000002.1"/>
</dbReference>
<keyword evidence="2" id="KW-1185">Reference proteome</keyword>
<sequence length="192" mass="21554">MKVPVRTQWNYFAGGVCLVVALLLSGCGGAPDWVKEGSGVLNKDDSKSIYGVGTVEKVPMESVAWEIAENRARAEVAKSFETYTAYLMRDYVATTAATESPGMSAEQDVQRAIKTFTAVTLNGVRQIERYKDEEKDMYYVLAKLSFKDMQEALNQAKELDKEVKNFVKKNGERIFDRLEQEEAKRQASVSEQ</sequence>
<name>A0ABU3KC12_9BACT</name>
<protein>
    <recommendedName>
        <fullName evidence="3">Lipoprotein</fullName>
    </recommendedName>
</protein>
<gene>
    <name evidence="1" type="ORF">PPG34_16615</name>
</gene>
<evidence type="ECO:0000313" key="1">
    <source>
        <dbReference type="EMBL" id="MDT7043976.1"/>
    </source>
</evidence>
<proteinExistence type="predicted"/>
<dbReference type="Proteomes" id="UP001250932">
    <property type="component" value="Unassembled WGS sequence"/>
</dbReference>
<dbReference type="EMBL" id="JAQOUE010000002">
    <property type="protein sequence ID" value="MDT7043976.1"/>
    <property type="molecule type" value="Genomic_DNA"/>
</dbReference>
<organism evidence="1 2">
    <name type="scientific">Candidatus Nitronereus thalassa</name>
    <dbReference type="NCBI Taxonomy" id="3020898"/>
    <lineage>
        <taxon>Bacteria</taxon>
        <taxon>Pseudomonadati</taxon>
        <taxon>Nitrospirota</taxon>
        <taxon>Nitrospiria</taxon>
        <taxon>Nitrospirales</taxon>
        <taxon>Nitrospiraceae</taxon>
        <taxon>Candidatus Nitronereus</taxon>
    </lineage>
</organism>
<accession>A0ABU3KC12</accession>